<dbReference type="OrthoDB" id="8859114at2"/>
<name>A0A1G6WW22_9GAMM</name>
<dbReference type="Proteomes" id="UP000199603">
    <property type="component" value="Unassembled WGS sequence"/>
</dbReference>
<reference evidence="2 3" key="1">
    <citation type="submission" date="2016-10" db="EMBL/GenBank/DDBJ databases">
        <authorList>
            <person name="de Groot N.N."/>
        </authorList>
    </citation>
    <scope>NUCLEOTIDE SEQUENCE [LARGE SCALE GENOMIC DNA]</scope>
    <source>
        <strain evidence="2 3">DSM 16957</strain>
    </source>
</reference>
<protein>
    <submittedName>
        <fullName evidence="2">Uncharacterized protein</fullName>
    </submittedName>
</protein>
<evidence type="ECO:0000313" key="2">
    <source>
        <dbReference type="EMBL" id="SDD69215.1"/>
    </source>
</evidence>
<keyword evidence="1" id="KW-0732">Signal</keyword>
<dbReference type="STRING" id="265719.SAMN04488509_105161"/>
<keyword evidence="3" id="KW-1185">Reference proteome</keyword>
<gene>
    <name evidence="2" type="ORF">SAMN04488509_105161</name>
</gene>
<evidence type="ECO:0000313" key="3">
    <source>
        <dbReference type="Proteomes" id="UP000199603"/>
    </source>
</evidence>
<organism evidence="2 3">
    <name type="scientific">Aquimonas voraii</name>
    <dbReference type="NCBI Taxonomy" id="265719"/>
    <lineage>
        <taxon>Bacteria</taxon>
        <taxon>Pseudomonadati</taxon>
        <taxon>Pseudomonadota</taxon>
        <taxon>Gammaproteobacteria</taxon>
        <taxon>Lysobacterales</taxon>
        <taxon>Lysobacteraceae</taxon>
        <taxon>Aquimonas</taxon>
    </lineage>
</organism>
<evidence type="ECO:0000256" key="1">
    <source>
        <dbReference type="SAM" id="SignalP"/>
    </source>
</evidence>
<sequence>MVSALSALLLALVPGLGAVQAASLADFPAPERSRVDVVGVDMRLNGIRMSAWELHSELGPSEVLDYYVQHWGRSDPGRPGYTLVPMGDWQLLTHVDESAGLTYTVQVRPDDAGAFALLGVSDLLAGSGQPPQELASDFPVLGGTTVESVLETQEVGWTARTITASNRRSVTANIAHYAKSLGEDGWVVESSVQGRSGSAALSARRGNDSLSVTVFEQDDATRTIAVWEAR</sequence>
<accession>A0A1G6WW22</accession>
<proteinExistence type="predicted"/>
<dbReference type="EMBL" id="FNAG01000005">
    <property type="protein sequence ID" value="SDD69215.1"/>
    <property type="molecule type" value="Genomic_DNA"/>
</dbReference>
<feature type="signal peptide" evidence="1">
    <location>
        <begin position="1"/>
        <end position="21"/>
    </location>
</feature>
<dbReference type="AlphaFoldDB" id="A0A1G6WW22"/>
<feature type="chain" id="PRO_5011626178" evidence="1">
    <location>
        <begin position="22"/>
        <end position="230"/>
    </location>
</feature>